<dbReference type="Pfam" id="PF00561">
    <property type="entry name" value="Abhydrolase_1"/>
    <property type="match status" value="1"/>
</dbReference>
<organism evidence="2 3">
    <name type="scientific">Streptomyces albidoflavus</name>
    <dbReference type="NCBI Taxonomy" id="1886"/>
    <lineage>
        <taxon>Bacteria</taxon>
        <taxon>Bacillati</taxon>
        <taxon>Actinomycetota</taxon>
        <taxon>Actinomycetes</taxon>
        <taxon>Kitasatosporales</taxon>
        <taxon>Streptomycetaceae</taxon>
        <taxon>Streptomyces</taxon>
        <taxon>Streptomyces albidoflavus group</taxon>
    </lineage>
</organism>
<keyword evidence="3" id="KW-1185">Reference proteome</keyword>
<protein>
    <submittedName>
        <fullName evidence="2">Alpha/beta hydrolase</fullName>
    </submittedName>
</protein>
<dbReference type="GO" id="GO:0016787">
    <property type="term" value="F:hydrolase activity"/>
    <property type="evidence" value="ECO:0007669"/>
    <property type="project" value="UniProtKB-KW"/>
</dbReference>
<evidence type="ECO:0000313" key="2">
    <source>
        <dbReference type="EMBL" id="TWV18118.1"/>
    </source>
</evidence>
<accession>A0ABY3GQA4</accession>
<dbReference type="InterPro" id="IPR000073">
    <property type="entry name" value="AB_hydrolase_1"/>
</dbReference>
<dbReference type="PRINTS" id="PR00111">
    <property type="entry name" value="ABHYDROLASE"/>
</dbReference>
<dbReference type="PANTHER" id="PTHR43433:SF5">
    <property type="entry name" value="AB HYDROLASE-1 DOMAIN-CONTAINING PROTEIN"/>
    <property type="match status" value="1"/>
</dbReference>
<comment type="caution">
    <text evidence="2">The sequence shown here is derived from an EMBL/GenBank/DDBJ whole genome shotgun (WGS) entry which is preliminary data.</text>
</comment>
<sequence>MEARVAGERPTTVAQLPGGPVEYWLSAGEGPVALVLHGGHMRAGLPLGEEVFEEAGMRVLTPSRPGYGRTPLETGPSPAAFADVIRDLCAELGITGLQAAVGISAGGPTAVAMAARHPGLVRRLILESAVGPLPWPGRLTRLLGGTLFHPKFEKATWSAMHVLARKAPNSALRSLMRDLSLRPAREVVGALDSDDRRRALKLLSAMQSGAGFSNDLRFLAQGATDAATVSQPALVIATVEDGSVPIAHARATADAMPRARLVTTQADSHFIWFGRDYARVASQIRAFLAAPL</sequence>
<evidence type="ECO:0000259" key="1">
    <source>
        <dbReference type="Pfam" id="PF00561"/>
    </source>
</evidence>
<dbReference type="Proteomes" id="UP000318052">
    <property type="component" value="Unassembled WGS sequence"/>
</dbReference>
<dbReference type="EMBL" id="VOGX01000061">
    <property type="protein sequence ID" value="TWV18118.1"/>
    <property type="molecule type" value="Genomic_DNA"/>
</dbReference>
<dbReference type="PANTHER" id="PTHR43433">
    <property type="entry name" value="HYDROLASE, ALPHA/BETA FOLD FAMILY PROTEIN"/>
    <property type="match status" value="1"/>
</dbReference>
<dbReference type="InterPro" id="IPR050471">
    <property type="entry name" value="AB_hydrolase"/>
</dbReference>
<gene>
    <name evidence="2" type="ORF">FRZ02_30735</name>
</gene>
<dbReference type="SUPFAM" id="SSF53474">
    <property type="entry name" value="alpha/beta-Hydrolases"/>
    <property type="match status" value="1"/>
</dbReference>
<name>A0ABY3GQA4_9ACTN</name>
<dbReference type="Gene3D" id="3.40.50.1820">
    <property type="entry name" value="alpha/beta hydrolase"/>
    <property type="match status" value="1"/>
</dbReference>
<keyword evidence="2" id="KW-0378">Hydrolase</keyword>
<evidence type="ECO:0000313" key="3">
    <source>
        <dbReference type="Proteomes" id="UP000318052"/>
    </source>
</evidence>
<dbReference type="InterPro" id="IPR029058">
    <property type="entry name" value="AB_hydrolase_fold"/>
</dbReference>
<feature type="domain" description="AB hydrolase-1" evidence="1">
    <location>
        <begin position="52"/>
        <end position="271"/>
    </location>
</feature>
<proteinExistence type="predicted"/>
<reference evidence="3" key="1">
    <citation type="journal article" date="2019" name="Microbiol. Resour. Announc.">
        <title>Draft Genomic Sequences of Streptomyces misionensis and Streptomyces albidoflavus, bacteria applied for phytopathogen biocontrol.</title>
        <authorList>
            <person name="Pylro V."/>
            <person name="Dias A."/>
            <person name="Andreote F."/>
            <person name="Varani A."/>
            <person name="Andreote C."/>
            <person name="Bernardo E."/>
            <person name="Martins T."/>
        </authorList>
    </citation>
    <scope>NUCLEOTIDE SEQUENCE [LARGE SCALE GENOMIC DNA]</scope>
    <source>
        <strain evidence="3">77</strain>
    </source>
</reference>